<dbReference type="Gene3D" id="1.10.730.10">
    <property type="entry name" value="Isoleucyl-tRNA Synthetase, Domain 1"/>
    <property type="match status" value="1"/>
</dbReference>
<dbReference type="EMBL" id="JAIFTL010000069">
    <property type="protein sequence ID" value="KAG9324365.1"/>
    <property type="molecule type" value="Genomic_DNA"/>
</dbReference>
<feature type="region of interest" description="Disordered" evidence="9">
    <location>
        <begin position="120"/>
        <end position="150"/>
    </location>
</feature>
<keyword evidence="7" id="KW-0030">Aminoacyl-tRNA synthetase</keyword>
<evidence type="ECO:0000256" key="1">
    <source>
        <dbReference type="ARBA" id="ARBA00005594"/>
    </source>
</evidence>
<evidence type="ECO:0000256" key="8">
    <source>
        <dbReference type="ARBA" id="ARBA00049339"/>
    </source>
</evidence>
<evidence type="ECO:0000313" key="11">
    <source>
        <dbReference type="EMBL" id="KAG9324365.1"/>
    </source>
</evidence>
<evidence type="ECO:0000256" key="6">
    <source>
        <dbReference type="ARBA" id="ARBA00022917"/>
    </source>
</evidence>
<proteinExistence type="inferred from homology"/>
<evidence type="ECO:0000256" key="7">
    <source>
        <dbReference type="ARBA" id="ARBA00023146"/>
    </source>
</evidence>
<evidence type="ECO:0000256" key="9">
    <source>
        <dbReference type="SAM" id="MobiDB-lite"/>
    </source>
</evidence>
<feature type="region of interest" description="Disordered" evidence="9">
    <location>
        <begin position="371"/>
        <end position="401"/>
    </location>
</feature>
<protein>
    <recommendedName>
        <fullName evidence="2">arginine--tRNA ligase</fullName>
        <ecNumber evidence="2">6.1.1.19</ecNumber>
    </recommendedName>
</protein>
<feature type="compositionally biased region" description="Basic and acidic residues" evidence="9">
    <location>
        <begin position="129"/>
        <end position="148"/>
    </location>
</feature>
<dbReference type="FunFam" id="1.10.730.10:FF:000006">
    <property type="entry name" value="Arginyl-tRNA synthetase 2, mitochondrial"/>
    <property type="match status" value="1"/>
</dbReference>
<dbReference type="SMART" id="SM00836">
    <property type="entry name" value="DALR_1"/>
    <property type="match status" value="1"/>
</dbReference>
<dbReference type="PANTHER" id="PTHR11956">
    <property type="entry name" value="ARGINYL-TRNA SYNTHETASE"/>
    <property type="match status" value="1"/>
</dbReference>
<name>A0A9P8A6A1_MORAP</name>
<dbReference type="Proteomes" id="UP000717515">
    <property type="component" value="Unassembled WGS sequence"/>
</dbReference>
<feature type="compositionally biased region" description="Low complexity" evidence="9">
    <location>
        <begin position="378"/>
        <end position="401"/>
    </location>
</feature>
<feature type="compositionally biased region" description="Low complexity" evidence="9">
    <location>
        <begin position="281"/>
        <end position="316"/>
    </location>
</feature>
<sequence>MCATRDKDRSMDTSSVLGAYRRAIAIHLSSILARPCEALLPLVQQTTTHRKPSHSVFTVVIRRLGPGVDDQSLQQCVALPPDLQPMIARARRTQDMLLFDPVPLYLIQRCLERMYHDFGDGKPASSSSETRERVQKSDHKGKRDRDAPESSAVVFVNGARLQADENPYTGLRRAVLTGFIARLLMRESHGRSPVKVIMEPSQPGTDTELGSEFMRGLDLKSATSIAQDIELHDPYLKTIKGALDAGNDNGIRAQLKDGAWVVDLSAQKLGHVKVFTLTPSATRPSETTTTPTVATTTTTTTTTTTSAQTETTASASMDVPTPMVQTLASLTRHFSETECTRYVWVVPEARRLFVEQVLFLAEAIFPDIHTDRQRSKRTASSLETSETESTPGTSTTATAAATAAVRESWTRAIELVYFGPAFGTGASKAEGEGHGLSIGEVAKARMRESVVESRGQPQTTKMATNDGDDDHDDEEDVGLGQGYGSLDEAQLSRMAAMLSTSALAVASAGGRRLRKLNVDMNRILDGKGNSGVFLQYVLSRLHGIERKSNTHLNPEADLTVLQPYEEALNLALVIAEWHDVVSQLHEQQDPYLLVSYLFNLAAAIGHANRVLRVKDMVSDVAEARWFLFWAAKRVLEQGLELLGLQSVEHM</sequence>
<dbReference type="EC" id="6.1.1.19" evidence="2"/>
<dbReference type="InterPro" id="IPR008909">
    <property type="entry name" value="DALR_anticod-bd"/>
</dbReference>
<comment type="catalytic activity">
    <reaction evidence="8">
        <text>tRNA(Arg) + L-arginine + ATP = L-arginyl-tRNA(Arg) + AMP + diphosphate</text>
        <dbReference type="Rhea" id="RHEA:20301"/>
        <dbReference type="Rhea" id="RHEA-COMP:9658"/>
        <dbReference type="Rhea" id="RHEA-COMP:9673"/>
        <dbReference type="ChEBI" id="CHEBI:30616"/>
        <dbReference type="ChEBI" id="CHEBI:32682"/>
        <dbReference type="ChEBI" id="CHEBI:33019"/>
        <dbReference type="ChEBI" id="CHEBI:78442"/>
        <dbReference type="ChEBI" id="CHEBI:78513"/>
        <dbReference type="ChEBI" id="CHEBI:456215"/>
        <dbReference type="EC" id="6.1.1.19"/>
    </reaction>
</comment>
<reference evidence="11" key="1">
    <citation type="submission" date="2021-07" db="EMBL/GenBank/DDBJ databases">
        <title>Draft genome of Mortierella alpina, strain LL118, isolated from an aspen leaf litter sample.</title>
        <authorList>
            <person name="Yang S."/>
            <person name="Vinatzer B.A."/>
        </authorList>
    </citation>
    <scope>NUCLEOTIDE SEQUENCE</scope>
    <source>
        <strain evidence="11">LL118</strain>
    </source>
</reference>
<dbReference type="SUPFAM" id="SSF47323">
    <property type="entry name" value="Anticodon-binding domain of a subclass of class I aminoacyl-tRNA synthetases"/>
    <property type="match status" value="1"/>
</dbReference>
<evidence type="ECO:0000313" key="12">
    <source>
        <dbReference type="Proteomes" id="UP000717515"/>
    </source>
</evidence>
<dbReference type="GO" id="GO:0005739">
    <property type="term" value="C:mitochondrion"/>
    <property type="evidence" value="ECO:0007669"/>
    <property type="project" value="TreeGrafter"/>
</dbReference>
<evidence type="ECO:0000256" key="4">
    <source>
        <dbReference type="ARBA" id="ARBA00022741"/>
    </source>
</evidence>
<keyword evidence="3" id="KW-0436">Ligase</keyword>
<keyword evidence="6" id="KW-0648">Protein biosynthesis</keyword>
<comment type="similarity">
    <text evidence="1">Belongs to the class-I aminoacyl-tRNA synthetase family.</text>
</comment>
<feature type="domain" description="DALR anticodon binding" evidence="10">
    <location>
        <begin position="534"/>
        <end position="650"/>
    </location>
</feature>
<dbReference type="InterPro" id="IPR009080">
    <property type="entry name" value="tRNAsynth_Ia_anticodon-bd"/>
</dbReference>
<evidence type="ECO:0000256" key="5">
    <source>
        <dbReference type="ARBA" id="ARBA00022840"/>
    </source>
</evidence>
<feature type="region of interest" description="Disordered" evidence="9">
    <location>
        <begin position="450"/>
        <end position="482"/>
    </location>
</feature>
<dbReference type="GO" id="GO:0032543">
    <property type="term" value="P:mitochondrial translation"/>
    <property type="evidence" value="ECO:0007669"/>
    <property type="project" value="TreeGrafter"/>
</dbReference>
<keyword evidence="5" id="KW-0067">ATP-binding</keyword>
<feature type="compositionally biased region" description="Acidic residues" evidence="9">
    <location>
        <begin position="466"/>
        <end position="477"/>
    </location>
</feature>
<gene>
    <name evidence="11" type="ORF">KVV02_004960</name>
</gene>
<dbReference type="GO" id="GO:0006420">
    <property type="term" value="P:arginyl-tRNA aminoacylation"/>
    <property type="evidence" value="ECO:0007669"/>
    <property type="project" value="InterPro"/>
</dbReference>
<evidence type="ECO:0000256" key="2">
    <source>
        <dbReference type="ARBA" id="ARBA00012837"/>
    </source>
</evidence>
<dbReference type="PANTHER" id="PTHR11956:SF11">
    <property type="entry name" value="ARGININE--TRNA LIGASE, MITOCHONDRIAL-RELATED"/>
    <property type="match status" value="1"/>
</dbReference>
<comment type="caution">
    <text evidence="11">The sequence shown here is derived from an EMBL/GenBank/DDBJ whole genome shotgun (WGS) entry which is preliminary data.</text>
</comment>
<dbReference type="InterPro" id="IPR001278">
    <property type="entry name" value="Arg-tRNA-ligase"/>
</dbReference>
<dbReference type="AlphaFoldDB" id="A0A9P8A6A1"/>
<evidence type="ECO:0000256" key="3">
    <source>
        <dbReference type="ARBA" id="ARBA00022598"/>
    </source>
</evidence>
<dbReference type="GO" id="GO:0005524">
    <property type="term" value="F:ATP binding"/>
    <property type="evidence" value="ECO:0007669"/>
    <property type="project" value="UniProtKB-KW"/>
</dbReference>
<accession>A0A9P8A6A1</accession>
<feature type="region of interest" description="Disordered" evidence="9">
    <location>
        <begin position="281"/>
        <end position="317"/>
    </location>
</feature>
<dbReference type="GO" id="GO:0004814">
    <property type="term" value="F:arginine-tRNA ligase activity"/>
    <property type="evidence" value="ECO:0007669"/>
    <property type="project" value="UniProtKB-EC"/>
</dbReference>
<organism evidence="11 12">
    <name type="scientific">Mortierella alpina</name>
    <name type="common">Oleaginous fungus</name>
    <name type="synonym">Mortierella renispora</name>
    <dbReference type="NCBI Taxonomy" id="64518"/>
    <lineage>
        <taxon>Eukaryota</taxon>
        <taxon>Fungi</taxon>
        <taxon>Fungi incertae sedis</taxon>
        <taxon>Mucoromycota</taxon>
        <taxon>Mortierellomycotina</taxon>
        <taxon>Mortierellomycetes</taxon>
        <taxon>Mortierellales</taxon>
        <taxon>Mortierellaceae</taxon>
        <taxon>Mortierella</taxon>
    </lineage>
</organism>
<dbReference type="Pfam" id="PF05746">
    <property type="entry name" value="DALR_1"/>
    <property type="match status" value="1"/>
</dbReference>
<evidence type="ECO:0000259" key="10">
    <source>
        <dbReference type="SMART" id="SM00836"/>
    </source>
</evidence>
<keyword evidence="4" id="KW-0547">Nucleotide-binding</keyword>